<gene>
    <name evidence="2" type="ORF">IEO21_01350</name>
</gene>
<accession>A0A8H7U5V0</accession>
<reference evidence="2" key="1">
    <citation type="submission" date="2020-11" db="EMBL/GenBank/DDBJ databases">
        <authorList>
            <person name="Koelle M."/>
            <person name="Horta M.A.C."/>
            <person name="Nowrousian M."/>
            <person name="Ohm R.A."/>
            <person name="Benz P."/>
            <person name="Pilgard A."/>
        </authorList>
    </citation>
    <scope>NUCLEOTIDE SEQUENCE</scope>
    <source>
        <strain evidence="2">FPRL280</strain>
    </source>
</reference>
<feature type="region of interest" description="Disordered" evidence="1">
    <location>
        <begin position="144"/>
        <end position="189"/>
    </location>
</feature>
<dbReference type="AlphaFoldDB" id="A0A8H7U5V0"/>
<reference evidence="2" key="2">
    <citation type="journal article" name="Front. Microbiol.">
        <title>Degradative Capacity of Two Strains of Rhodonia placenta: From Phenotype to Genotype.</title>
        <authorList>
            <person name="Kolle M."/>
            <person name="Horta M.A.C."/>
            <person name="Nowrousian M."/>
            <person name="Ohm R.A."/>
            <person name="Benz J.P."/>
            <person name="Pilgard A."/>
        </authorList>
    </citation>
    <scope>NUCLEOTIDE SEQUENCE</scope>
    <source>
        <strain evidence="2">FPRL280</strain>
    </source>
</reference>
<organism evidence="2 3">
    <name type="scientific">Rhodonia placenta</name>
    <dbReference type="NCBI Taxonomy" id="104341"/>
    <lineage>
        <taxon>Eukaryota</taxon>
        <taxon>Fungi</taxon>
        <taxon>Dikarya</taxon>
        <taxon>Basidiomycota</taxon>
        <taxon>Agaricomycotina</taxon>
        <taxon>Agaricomycetes</taxon>
        <taxon>Polyporales</taxon>
        <taxon>Adustoporiaceae</taxon>
        <taxon>Rhodonia</taxon>
    </lineage>
</organism>
<evidence type="ECO:0000313" key="3">
    <source>
        <dbReference type="Proteomes" id="UP000639403"/>
    </source>
</evidence>
<evidence type="ECO:0000256" key="1">
    <source>
        <dbReference type="SAM" id="MobiDB-lite"/>
    </source>
</evidence>
<evidence type="ECO:0000313" key="2">
    <source>
        <dbReference type="EMBL" id="KAF9820341.1"/>
    </source>
</evidence>
<sequence length="293" mass="31997">MILIPFFIAYLVFMTNVFIAYDRTARTFGYPSLGGPLKYLQLSGTAIRQTPWLPVVRVDTAMQWTMYEEVMNSSISYVLPSTMSLDELICPLLEHEEPFADGDGNDDYNDGSEWCRALPESSLLSHLVWFHAQSASSMCALTEAPVEEPNTTPSTDSVDSLDAIDSDIPSPMNTTSKTSPSDEDVSKDNLPDRSTLAILVFISMLGSTALFVAAEYPQLRADSASDFSGKDKQGVPSDLSVSASGLDINPSDSPSIGSIPMDVQGRNRRRKKKSKKRKKKASAIAKPQPNPGD</sequence>
<feature type="compositionally biased region" description="Basic residues" evidence="1">
    <location>
        <begin position="266"/>
        <end position="281"/>
    </location>
</feature>
<proteinExistence type="predicted"/>
<comment type="caution">
    <text evidence="2">The sequence shown here is derived from an EMBL/GenBank/DDBJ whole genome shotgun (WGS) entry which is preliminary data.</text>
</comment>
<protein>
    <submittedName>
        <fullName evidence="2">Uncharacterized protein</fullName>
    </submittedName>
</protein>
<dbReference type="EMBL" id="JADOXO010000010">
    <property type="protein sequence ID" value="KAF9820341.1"/>
    <property type="molecule type" value="Genomic_DNA"/>
</dbReference>
<feature type="region of interest" description="Disordered" evidence="1">
    <location>
        <begin position="225"/>
        <end position="293"/>
    </location>
</feature>
<name>A0A8H7U5V0_9APHY</name>
<dbReference type="Proteomes" id="UP000639403">
    <property type="component" value="Unassembled WGS sequence"/>
</dbReference>
<feature type="compositionally biased region" description="Polar residues" evidence="1">
    <location>
        <begin position="149"/>
        <end position="158"/>
    </location>
</feature>